<dbReference type="Proteomes" id="UP000228945">
    <property type="component" value="Chromosome"/>
</dbReference>
<dbReference type="EMBL" id="CP024201">
    <property type="protein sequence ID" value="ATQ42263.1"/>
    <property type="molecule type" value="Genomic_DNA"/>
</dbReference>
<keyword evidence="1" id="KW-0732">Signal</keyword>
<dbReference type="AlphaFoldDB" id="A0A2D2AW85"/>
<evidence type="ECO:0000256" key="1">
    <source>
        <dbReference type="SAM" id="SignalP"/>
    </source>
</evidence>
<sequence length="168" mass="17651">MNRILTTLVGAAALAGASPSGADTFSPPNQNTLLFQGVFYVHLLGLQVTCDGFVTLRTGPFDAAGDNLAVFHSFSLEGGLCNYGAFANLTYPITVVAPTTPAGATAQKLRIHGVRFTSPLYDCGPADIEVEWVPGPPPRMVLTSQTVGTCQFDGELTQYVGPTLTITN</sequence>
<organism evidence="2 3">
    <name type="scientific">Caulobacter mirabilis</name>
    <dbReference type="NCBI Taxonomy" id="69666"/>
    <lineage>
        <taxon>Bacteria</taxon>
        <taxon>Pseudomonadati</taxon>
        <taxon>Pseudomonadota</taxon>
        <taxon>Alphaproteobacteria</taxon>
        <taxon>Caulobacterales</taxon>
        <taxon>Caulobacteraceae</taxon>
        <taxon>Caulobacter</taxon>
    </lineage>
</organism>
<name>A0A2D2AW85_9CAUL</name>
<proteinExistence type="predicted"/>
<dbReference type="RefSeq" id="WP_099621520.1">
    <property type="nucleotide sequence ID" value="NZ_CP024201.1"/>
</dbReference>
<accession>A0A2D2AW85</accession>
<dbReference type="KEGG" id="cmb:CSW64_07445"/>
<feature type="signal peptide" evidence="1">
    <location>
        <begin position="1"/>
        <end position="22"/>
    </location>
</feature>
<feature type="chain" id="PRO_5013871094" evidence="1">
    <location>
        <begin position="23"/>
        <end position="168"/>
    </location>
</feature>
<gene>
    <name evidence="2" type="ORF">CSW64_07445</name>
</gene>
<evidence type="ECO:0000313" key="2">
    <source>
        <dbReference type="EMBL" id="ATQ42263.1"/>
    </source>
</evidence>
<reference evidence="2 3" key="1">
    <citation type="submission" date="2017-10" db="EMBL/GenBank/DDBJ databases">
        <title>Genome sequence of Caulobacter mirabilis FWC38.</title>
        <authorList>
            <person name="Fiebig A."/>
            <person name="Crosson S."/>
        </authorList>
    </citation>
    <scope>NUCLEOTIDE SEQUENCE [LARGE SCALE GENOMIC DNA]</scope>
    <source>
        <strain evidence="2 3">FWC 38</strain>
    </source>
</reference>
<evidence type="ECO:0000313" key="3">
    <source>
        <dbReference type="Proteomes" id="UP000228945"/>
    </source>
</evidence>
<protein>
    <submittedName>
        <fullName evidence="2">Uncharacterized protein</fullName>
    </submittedName>
</protein>
<keyword evidence="3" id="KW-1185">Reference proteome</keyword>